<evidence type="ECO:0000313" key="2">
    <source>
        <dbReference type="EMBL" id="TKT90629.1"/>
    </source>
</evidence>
<evidence type="ECO:0000256" key="1">
    <source>
        <dbReference type="SAM" id="Phobius"/>
    </source>
</evidence>
<keyword evidence="1" id="KW-1133">Transmembrane helix</keyword>
<accession>A0A4U6D0E5</accession>
<dbReference type="AlphaFoldDB" id="A0A4U6D0E5"/>
<dbReference type="Proteomes" id="UP000304900">
    <property type="component" value="Unassembled WGS sequence"/>
</dbReference>
<proteinExistence type="predicted"/>
<evidence type="ECO:0000313" key="3">
    <source>
        <dbReference type="Proteomes" id="UP000304900"/>
    </source>
</evidence>
<gene>
    <name evidence="2" type="ORF">FDK13_20110</name>
</gene>
<protein>
    <submittedName>
        <fullName evidence="2">Uncharacterized protein</fullName>
    </submittedName>
</protein>
<organism evidence="2 3">
    <name type="scientific">Dyadobacter frigoris</name>
    <dbReference type="NCBI Taxonomy" id="2576211"/>
    <lineage>
        <taxon>Bacteria</taxon>
        <taxon>Pseudomonadati</taxon>
        <taxon>Bacteroidota</taxon>
        <taxon>Cytophagia</taxon>
        <taxon>Cytophagales</taxon>
        <taxon>Spirosomataceae</taxon>
        <taxon>Dyadobacter</taxon>
    </lineage>
</organism>
<sequence>MPDNEFTKDKKVSIKHLLSQAREITVHGFLGYNTDLPVPTLLHSMVSLGPIVLLSVWILHRAKTGVTQGEVTPLYSNAN</sequence>
<keyword evidence="3" id="KW-1185">Reference proteome</keyword>
<comment type="caution">
    <text evidence="2">The sequence shown here is derived from an EMBL/GenBank/DDBJ whole genome shotgun (WGS) entry which is preliminary data.</text>
</comment>
<name>A0A4U6D0E5_9BACT</name>
<reference evidence="2 3" key="1">
    <citation type="submission" date="2019-05" db="EMBL/GenBank/DDBJ databases">
        <title>Dyadobacter AR-3-8 sp. nov., isolated from arctic soil.</title>
        <authorList>
            <person name="Chaudhary D.K."/>
        </authorList>
    </citation>
    <scope>NUCLEOTIDE SEQUENCE [LARGE SCALE GENOMIC DNA]</scope>
    <source>
        <strain evidence="2 3">AR-3-8</strain>
    </source>
</reference>
<dbReference type="RefSeq" id="WP_137341797.1">
    <property type="nucleotide sequence ID" value="NZ_BSQH01000002.1"/>
</dbReference>
<keyword evidence="1" id="KW-0812">Transmembrane</keyword>
<keyword evidence="1" id="KW-0472">Membrane</keyword>
<dbReference type="EMBL" id="SZVO01000009">
    <property type="protein sequence ID" value="TKT90629.1"/>
    <property type="molecule type" value="Genomic_DNA"/>
</dbReference>
<feature type="transmembrane region" description="Helical" evidence="1">
    <location>
        <begin position="41"/>
        <end position="59"/>
    </location>
</feature>